<dbReference type="PANTHER" id="PTHR13891:SF1">
    <property type="entry name" value="CYTOCHROME C OXIDASE ASSEMBLY FACTOR 7"/>
    <property type="match status" value="1"/>
</dbReference>
<reference evidence="3 4" key="1">
    <citation type="journal article" date="2010" name="Nature">
        <title>The Ectocarpus genome and the independent evolution of multicellularity in brown algae.</title>
        <authorList>
            <person name="Cock J.M."/>
            <person name="Sterck L."/>
            <person name="Rouze P."/>
            <person name="Scornet D."/>
            <person name="Allen A.E."/>
            <person name="Amoutzias G."/>
            <person name="Anthouard V."/>
            <person name="Artiguenave F."/>
            <person name="Aury J.M."/>
            <person name="Badger J.H."/>
            <person name="Beszteri B."/>
            <person name="Billiau K."/>
            <person name="Bonnet E."/>
            <person name="Bothwell J.H."/>
            <person name="Bowler C."/>
            <person name="Boyen C."/>
            <person name="Brownlee C."/>
            <person name="Carrano C.J."/>
            <person name="Charrier B."/>
            <person name="Cho G.Y."/>
            <person name="Coelho S.M."/>
            <person name="Collen J."/>
            <person name="Corre E."/>
            <person name="Da Silva C."/>
            <person name="Delage L."/>
            <person name="Delaroque N."/>
            <person name="Dittami S.M."/>
            <person name="Doulbeau S."/>
            <person name="Elias M."/>
            <person name="Farnham G."/>
            <person name="Gachon C.M."/>
            <person name="Gschloessl B."/>
            <person name="Heesch S."/>
            <person name="Jabbari K."/>
            <person name="Jubin C."/>
            <person name="Kawai H."/>
            <person name="Kimura K."/>
            <person name="Kloareg B."/>
            <person name="Kupper F.C."/>
            <person name="Lang D."/>
            <person name="Le Bail A."/>
            <person name="Leblanc C."/>
            <person name="Lerouge P."/>
            <person name="Lohr M."/>
            <person name="Lopez P.J."/>
            <person name="Martens C."/>
            <person name="Maumus F."/>
            <person name="Michel G."/>
            <person name="Miranda-Saavedra D."/>
            <person name="Morales J."/>
            <person name="Moreau H."/>
            <person name="Motomura T."/>
            <person name="Nagasato C."/>
            <person name="Napoli C.A."/>
            <person name="Nelson D.R."/>
            <person name="Nyvall-Collen P."/>
            <person name="Peters A.F."/>
            <person name="Pommier C."/>
            <person name="Potin P."/>
            <person name="Poulain J."/>
            <person name="Quesneville H."/>
            <person name="Read B."/>
            <person name="Rensing S.A."/>
            <person name="Ritter A."/>
            <person name="Rousvoal S."/>
            <person name="Samanta M."/>
            <person name="Samson G."/>
            <person name="Schroeder D.C."/>
            <person name="Segurens B."/>
            <person name="Strittmatter M."/>
            <person name="Tonon T."/>
            <person name="Tregear J.W."/>
            <person name="Valentin K."/>
            <person name="von Dassow P."/>
            <person name="Yamagishi T."/>
            <person name="Van de Peer Y."/>
            <person name="Wincker P."/>
        </authorList>
    </citation>
    <scope>NUCLEOTIDE SEQUENCE [LARGE SCALE GENOMIC DNA]</scope>
    <source>
        <strain evidence="4">Ec32 / CCAP1310/4</strain>
    </source>
</reference>
<dbReference type="OMA" id="PGCINAG"/>
<proteinExistence type="inferred from homology"/>
<dbReference type="SMART" id="SM00671">
    <property type="entry name" value="SEL1"/>
    <property type="match status" value="3"/>
</dbReference>
<evidence type="ECO:0000256" key="1">
    <source>
        <dbReference type="ARBA" id="ARBA00008486"/>
    </source>
</evidence>
<gene>
    <name evidence="3" type="ORF">Esi_0002_0164</name>
</gene>
<dbReference type="OrthoDB" id="272077at2759"/>
<protein>
    <submittedName>
        <fullName evidence="3">Uncharacterized protein</fullName>
    </submittedName>
</protein>
<comment type="similarity">
    <text evidence="1">Belongs to the hcp beta-lactamase family.</text>
</comment>
<name>D7FQ53_ECTSI</name>
<dbReference type="eggNOG" id="KOG4014">
    <property type="taxonomic scope" value="Eukaryota"/>
</dbReference>
<dbReference type="EMBL" id="FN648375">
    <property type="protein sequence ID" value="CBJ48385.1"/>
    <property type="molecule type" value="Genomic_DNA"/>
</dbReference>
<keyword evidence="4" id="KW-1185">Reference proteome</keyword>
<dbReference type="EMBL" id="FN649727">
    <property type="protein sequence ID" value="CBJ48385.1"/>
    <property type="molecule type" value="Genomic_DNA"/>
</dbReference>
<dbReference type="STRING" id="2880.D7FQ53"/>
<sequence length="222" mass="24389">MDGFQEVDAEYEDRMRTFESDCNDGKGNAVACHQVGEYLSVVKNDFDKAGRIFEANCNTRNHAPSCFNLGRFLLAGKGLPQSDAQAEKVFDSACGKDHQPACLHLGFMHLYGGEGFKRDIKKAIEVLDTSCSGGLADSCNMLAKQLLRHDGKGPVPRDPPRARGLLEKGCSHNHGPSCFNLTVMLKKGDEGVPSDYKKYREYREKTESLAAQLQGIDGNKQA</sequence>
<dbReference type="InterPro" id="IPR040239">
    <property type="entry name" value="HcpB-like"/>
</dbReference>
<dbReference type="PANTHER" id="PTHR13891">
    <property type="entry name" value="CYTOCHROME C OXIDASE ASSEMBLY FACTOR 7"/>
    <property type="match status" value="1"/>
</dbReference>
<dbReference type="Gene3D" id="1.25.40.10">
    <property type="entry name" value="Tetratricopeptide repeat domain"/>
    <property type="match status" value="1"/>
</dbReference>
<dbReference type="InParanoid" id="D7FQ53"/>
<dbReference type="AlphaFoldDB" id="D7FQ53"/>
<evidence type="ECO:0000256" key="2">
    <source>
        <dbReference type="ARBA" id="ARBA00022737"/>
    </source>
</evidence>
<accession>D7FQ53</accession>
<dbReference type="InterPro" id="IPR011990">
    <property type="entry name" value="TPR-like_helical_dom_sf"/>
</dbReference>
<dbReference type="Pfam" id="PF08238">
    <property type="entry name" value="Sel1"/>
    <property type="match status" value="4"/>
</dbReference>
<evidence type="ECO:0000313" key="4">
    <source>
        <dbReference type="Proteomes" id="UP000002630"/>
    </source>
</evidence>
<dbReference type="InterPro" id="IPR006597">
    <property type="entry name" value="Sel1-like"/>
</dbReference>
<dbReference type="SUPFAM" id="SSF81901">
    <property type="entry name" value="HCP-like"/>
    <property type="match status" value="1"/>
</dbReference>
<evidence type="ECO:0000313" key="3">
    <source>
        <dbReference type="EMBL" id="CBJ48385.1"/>
    </source>
</evidence>
<dbReference type="Proteomes" id="UP000002630">
    <property type="component" value="Linkage Group LG02"/>
</dbReference>
<organism evidence="3 4">
    <name type="scientific">Ectocarpus siliculosus</name>
    <name type="common">Brown alga</name>
    <name type="synonym">Conferva siliculosa</name>
    <dbReference type="NCBI Taxonomy" id="2880"/>
    <lineage>
        <taxon>Eukaryota</taxon>
        <taxon>Sar</taxon>
        <taxon>Stramenopiles</taxon>
        <taxon>Ochrophyta</taxon>
        <taxon>PX clade</taxon>
        <taxon>Phaeophyceae</taxon>
        <taxon>Ectocarpales</taxon>
        <taxon>Ectocarpaceae</taxon>
        <taxon>Ectocarpus</taxon>
    </lineage>
</organism>
<keyword evidence="2" id="KW-0677">Repeat</keyword>